<dbReference type="CDD" id="cd07562">
    <property type="entry name" value="Peptidase_S41_TRI"/>
    <property type="match status" value="1"/>
</dbReference>
<keyword evidence="6 7" id="KW-0720">Serine protease</keyword>
<reference evidence="12 13" key="1">
    <citation type="submission" date="2020-08" db="EMBL/GenBank/DDBJ databases">
        <title>Acidobacteriota in marine sediments use diverse sulfur dissimilation pathways.</title>
        <authorList>
            <person name="Wasmund K."/>
        </authorList>
    </citation>
    <scope>NUCLEOTIDE SEQUENCE [LARGE SCALE GENOMIC DNA]</scope>
    <source>
        <strain evidence="12">MAG AM3-A</strain>
    </source>
</reference>
<dbReference type="InterPro" id="IPR005151">
    <property type="entry name" value="Tail-specific_protease"/>
</dbReference>
<feature type="domain" description="Tail specific protease" evidence="11">
    <location>
        <begin position="869"/>
        <end position="1049"/>
    </location>
</feature>
<keyword evidence="3 7" id="KW-0963">Cytoplasm</keyword>
<evidence type="ECO:0000256" key="6">
    <source>
        <dbReference type="ARBA" id="ARBA00022825"/>
    </source>
</evidence>
<dbReference type="SUPFAM" id="SSF52096">
    <property type="entry name" value="ClpP/crotonase"/>
    <property type="match status" value="1"/>
</dbReference>
<dbReference type="Proteomes" id="UP000598633">
    <property type="component" value="Unassembled WGS sequence"/>
</dbReference>
<dbReference type="PANTHER" id="PTHR43253">
    <property type="entry name" value="TRICORN PROTEASE HOMOLOG 2-RELATED"/>
    <property type="match status" value="1"/>
</dbReference>
<dbReference type="InterPro" id="IPR015943">
    <property type="entry name" value="WD40/YVTN_repeat-like_dom_sf"/>
</dbReference>
<keyword evidence="5 7" id="KW-0378">Hydrolase</keyword>
<feature type="active site" description="Nucleophile" evidence="8">
    <location>
        <position position="980"/>
    </location>
</feature>
<organism evidence="12 13">
    <name type="scientific">Candidatus Sulfomarinibacter kjeldsenii</name>
    <dbReference type="NCBI Taxonomy" id="2885994"/>
    <lineage>
        <taxon>Bacteria</taxon>
        <taxon>Pseudomonadati</taxon>
        <taxon>Acidobacteriota</taxon>
        <taxon>Thermoanaerobaculia</taxon>
        <taxon>Thermoanaerobaculales</taxon>
        <taxon>Candidatus Sulfomarinibacteraceae</taxon>
        <taxon>Candidatus Sulfomarinibacter</taxon>
    </lineage>
</organism>
<evidence type="ECO:0000256" key="3">
    <source>
        <dbReference type="ARBA" id="ARBA00022490"/>
    </source>
</evidence>
<feature type="region of interest" description="Disordered" evidence="9">
    <location>
        <begin position="534"/>
        <end position="583"/>
    </location>
</feature>
<dbReference type="EMBL" id="JACXWA010000012">
    <property type="protein sequence ID" value="MBD3869900.1"/>
    <property type="molecule type" value="Genomic_DNA"/>
</dbReference>
<feature type="chain" id="PRO_5035225132" description="Tricorn protease homolog" evidence="10">
    <location>
        <begin position="24"/>
        <end position="1090"/>
    </location>
</feature>
<protein>
    <recommendedName>
        <fullName evidence="7">Tricorn protease homolog</fullName>
        <ecNumber evidence="7">3.4.21.-</ecNumber>
    </recommendedName>
</protein>
<evidence type="ECO:0000256" key="10">
    <source>
        <dbReference type="SAM" id="SignalP"/>
    </source>
</evidence>
<comment type="caution">
    <text evidence="12">The sequence shown here is derived from an EMBL/GenBank/DDBJ whole genome shotgun (WGS) entry which is preliminary data.</text>
</comment>
<keyword evidence="10" id="KW-0732">Signal</keyword>
<dbReference type="GO" id="GO:0008236">
    <property type="term" value="F:serine-type peptidase activity"/>
    <property type="evidence" value="ECO:0007669"/>
    <property type="project" value="UniProtKB-UniRule"/>
</dbReference>
<keyword evidence="4 7" id="KW-0645">Protease</keyword>
<comment type="function">
    <text evidence="7">Degrades oligopeptides.</text>
</comment>
<dbReference type="InterPro" id="IPR036034">
    <property type="entry name" value="PDZ_sf"/>
</dbReference>
<dbReference type="PIRSF" id="PIRSF036421">
    <property type="entry name" value="Tricorn_protease"/>
    <property type="match status" value="1"/>
</dbReference>
<gene>
    <name evidence="12" type="ORF">IFJ97_00905</name>
</gene>
<proteinExistence type="inferred from homology"/>
<dbReference type="Pfam" id="PF14685">
    <property type="entry name" value="PDZ_Tricorn"/>
    <property type="match status" value="1"/>
</dbReference>
<dbReference type="PANTHER" id="PTHR43253:SF1">
    <property type="entry name" value="TRICORN PROTEASE HOMOLOG 2-RELATED"/>
    <property type="match status" value="1"/>
</dbReference>
<dbReference type="Pfam" id="PF14684">
    <property type="entry name" value="Tricorn_C1"/>
    <property type="match status" value="1"/>
</dbReference>
<dbReference type="SMART" id="SM00245">
    <property type="entry name" value="TSPc"/>
    <property type="match status" value="1"/>
</dbReference>
<dbReference type="Pfam" id="PF26549">
    <property type="entry name" value="Tricorn_N"/>
    <property type="match status" value="1"/>
</dbReference>
<dbReference type="Gene3D" id="2.30.42.10">
    <property type="match status" value="1"/>
</dbReference>
<comment type="similarity">
    <text evidence="2 7">Belongs to the peptidase S41B family.</text>
</comment>
<evidence type="ECO:0000256" key="8">
    <source>
        <dbReference type="PIRSR" id="PIRSR036421-1"/>
    </source>
</evidence>
<evidence type="ECO:0000256" key="5">
    <source>
        <dbReference type="ARBA" id="ARBA00022801"/>
    </source>
</evidence>
<dbReference type="Gene3D" id="3.90.226.10">
    <property type="entry name" value="2-enoyl-CoA Hydratase, Chain A, domain 1"/>
    <property type="match status" value="1"/>
</dbReference>
<dbReference type="SUPFAM" id="SSF82171">
    <property type="entry name" value="DPP6 N-terminal domain-like"/>
    <property type="match status" value="1"/>
</dbReference>
<evidence type="ECO:0000256" key="2">
    <source>
        <dbReference type="ARBA" id="ARBA00008524"/>
    </source>
</evidence>
<evidence type="ECO:0000256" key="7">
    <source>
        <dbReference type="PIRNR" id="PIRNR036421"/>
    </source>
</evidence>
<dbReference type="InterPro" id="IPR029414">
    <property type="entry name" value="Tricorn_PDZ"/>
</dbReference>
<dbReference type="Pfam" id="PF03572">
    <property type="entry name" value="Peptidase_S41"/>
    <property type="match status" value="1"/>
</dbReference>
<dbReference type="GO" id="GO:0005737">
    <property type="term" value="C:cytoplasm"/>
    <property type="evidence" value="ECO:0007669"/>
    <property type="project" value="UniProtKB-SubCell"/>
</dbReference>
<dbReference type="InterPro" id="IPR028204">
    <property type="entry name" value="Tricorn_C1"/>
</dbReference>
<dbReference type="Gene3D" id="2.130.10.10">
    <property type="entry name" value="YVTN repeat-like/Quinoprotein amine dehydrogenase"/>
    <property type="match status" value="1"/>
</dbReference>
<feature type="signal peptide" evidence="10">
    <location>
        <begin position="1"/>
        <end position="23"/>
    </location>
</feature>
<dbReference type="Gene3D" id="3.30.750.44">
    <property type="match status" value="1"/>
</dbReference>
<evidence type="ECO:0000313" key="12">
    <source>
        <dbReference type="EMBL" id="MBD3869900.1"/>
    </source>
</evidence>
<evidence type="ECO:0000313" key="13">
    <source>
        <dbReference type="Proteomes" id="UP000598633"/>
    </source>
</evidence>
<feature type="active site" description="Charge relay system" evidence="8">
    <location>
        <position position="1038"/>
    </location>
</feature>
<evidence type="ECO:0000256" key="9">
    <source>
        <dbReference type="SAM" id="MobiDB-lite"/>
    </source>
</evidence>
<evidence type="ECO:0000256" key="1">
    <source>
        <dbReference type="ARBA" id="ARBA00004496"/>
    </source>
</evidence>
<dbReference type="GO" id="GO:0006508">
    <property type="term" value="P:proteolysis"/>
    <property type="evidence" value="ECO:0007669"/>
    <property type="project" value="UniProtKB-UniRule"/>
</dbReference>
<dbReference type="SUPFAM" id="SSF50156">
    <property type="entry name" value="PDZ domain-like"/>
    <property type="match status" value="1"/>
</dbReference>
<accession>A0A8J7C311</accession>
<feature type="compositionally biased region" description="Acidic residues" evidence="9">
    <location>
        <begin position="549"/>
        <end position="560"/>
    </location>
</feature>
<comment type="subcellular location">
    <subcellularLocation>
        <location evidence="1 7">Cytoplasm</location>
    </subcellularLocation>
</comment>
<dbReference type="EC" id="3.4.21.-" evidence="7"/>
<feature type="active site" description="Charge relay system" evidence="8">
    <location>
        <position position="758"/>
    </location>
</feature>
<feature type="compositionally biased region" description="Basic and acidic residues" evidence="9">
    <location>
        <begin position="573"/>
        <end position="583"/>
    </location>
</feature>
<dbReference type="InterPro" id="IPR029045">
    <property type="entry name" value="ClpP/crotonase-like_dom_sf"/>
</dbReference>
<sequence length="1090" mass="121264">MHRFARFFILVGILLFAAGAADAQIDARLLRQPDVSATEVAFVYGGDIWVVSKEGGVAHRLSTPAGEESFPRFSPDGQQIAFTGNYDGNQDIFVMPTSGGLPTRVTHHPDPDRMLDWYPNGTDILFATRMTSEKQRFNKLYRVPATGGLPEVLPVPYGEFGSISPDGATLAYMPLSRDFRTWKRYRGGTAPEIWLFGLTDFKSRNLTQNNANDGQPMWHGSTLYFLSDRDANFRANIWAYELETETVRQVTHFEDFDIHFPAIGPDDLVFENGGRLYVMDLATETANPIDVKVVTDRATMRPRAVKVGDRLTDGDISPSGKRAVLAARGEIFSLPAEHGVVRNLTRTSAFAERHPAWSPDGKAIAYFSDRTGEYELSLRPADGSGEEKTLTQLGAGYRYSPMWSPDSKKIVFIDNLQVIHLYDVESGEITEVDRGLWMTQGGLNNFSVSWSSDSRWFAFSRGLDNRQSAIFLYDTAGGKQHQVTSGFVDSANPAFDPEGKYLYYLSARTYDPIYSSFDRTWIYTNPTNIVAVPLREDVPSPLAPRNDVEDNGDDEEEDGEEAKTEKDEDEKKDDDTAEKAEPVKIDLEGFEARGVVLPPSAGQYDNLAAVKGKVIYQRQPRTGSDSEASPIVFWDLEDREEETILDNADGYGLSANGKKMIVLADGKVAIVKVAAKQKMDKPLATSSMEMMVDPPEEWRQIFNDAWRLERDYFYDPNMHGVDWPAMRERYGALLDDVITRWDLNFIIGELIGEINTSHSYRGGGDVERGDRRGVGLLGVDWELTDGAYRIAKIVKAAPWDTEVRSPLAEPGVDVSEGDWVLAVNGTPIDATKDPWAAFEGLADSTIILSVNNQPTLEGAREVLIETLGSESRLRNLAWIERNRLKVDDATDGRVGYAYVPSTGRGGQTELFRMFRAQYNKDGFIVDERFNNGGQIPDRFVELLSRPLYNFWAVRSGVDWQTPTIAHTGPKAMLINAWSGSGGDAFPYYFRAAGLGPLIGTRTWGGLIGYSGCPALVDGGRLTVPTFSFYNTDGEWDVENYGVDPDIEVVDDPSLMLDGGDPQLDRAIAEVLKALDENPPVRPERPAYPVR</sequence>
<evidence type="ECO:0000259" key="11">
    <source>
        <dbReference type="SMART" id="SM00245"/>
    </source>
</evidence>
<dbReference type="AlphaFoldDB" id="A0A8J7C311"/>
<dbReference type="InterPro" id="IPR012393">
    <property type="entry name" value="Tricorn_protease"/>
</dbReference>
<name>A0A8J7C311_9BACT</name>
<evidence type="ECO:0000256" key="4">
    <source>
        <dbReference type="ARBA" id="ARBA00022670"/>
    </source>
</evidence>
<dbReference type="Gene3D" id="2.120.10.60">
    <property type="entry name" value="Tricorn protease N-terminal domain"/>
    <property type="match status" value="1"/>
</dbReference>
<dbReference type="Pfam" id="PF26550">
    <property type="entry name" value="Tricorn_2nd"/>
    <property type="match status" value="1"/>
</dbReference>